<accession>A0A318UCK2</accession>
<dbReference type="AlphaFoldDB" id="A0A318UCK2"/>
<reference evidence="1 2" key="1">
    <citation type="submission" date="2018-06" db="EMBL/GenBank/DDBJ databases">
        <title>Genomic Encyclopedia of Type Strains, Phase III (KMG-III): the genomes of soil and plant-associated and newly described type strains.</title>
        <authorList>
            <person name="Whitman W."/>
        </authorList>
    </citation>
    <scope>NUCLEOTIDE SEQUENCE [LARGE SCALE GENOMIC DNA]</scope>
    <source>
        <strain evidence="1 2">JA737</strain>
    </source>
</reference>
<organism evidence="1 2">
    <name type="scientific">Rhodobacter viridis</name>
    <dbReference type="NCBI Taxonomy" id="1054202"/>
    <lineage>
        <taxon>Bacteria</taxon>
        <taxon>Pseudomonadati</taxon>
        <taxon>Pseudomonadota</taxon>
        <taxon>Alphaproteobacteria</taxon>
        <taxon>Rhodobacterales</taxon>
        <taxon>Rhodobacter group</taxon>
        <taxon>Rhodobacter</taxon>
    </lineage>
</organism>
<dbReference type="EMBL" id="QJTK01000006">
    <property type="protein sequence ID" value="PYF10004.1"/>
    <property type="molecule type" value="Genomic_DNA"/>
</dbReference>
<evidence type="ECO:0000313" key="2">
    <source>
        <dbReference type="Proteomes" id="UP000247727"/>
    </source>
</evidence>
<keyword evidence="2" id="KW-1185">Reference proteome</keyword>
<proteinExistence type="predicted"/>
<dbReference type="Proteomes" id="UP000247727">
    <property type="component" value="Unassembled WGS sequence"/>
</dbReference>
<sequence length="122" mass="13271">MTRSSSVSAPRRAIAGGRYGRQYRLALGRGWRCAGGRHRRSLDFEAGLDRLFCNFTSIVSVRAQETGFSIALSTGATVFRWGANLYEGQVAVGPEVEGKDKIAGMAMTRTDTLRGRFVVPIG</sequence>
<dbReference type="RefSeq" id="WP_146227890.1">
    <property type="nucleotide sequence ID" value="NZ_QJTK01000006.1"/>
</dbReference>
<comment type="caution">
    <text evidence="1">The sequence shown here is derived from an EMBL/GenBank/DDBJ whole genome shotgun (WGS) entry which is preliminary data.</text>
</comment>
<name>A0A318UCK2_9RHOB</name>
<evidence type="ECO:0008006" key="3">
    <source>
        <dbReference type="Google" id="ProtNLM"/>
    </source>
</evidence>
<protein>
    <recommendedName>
        <fullName evidence="3">Regulator of chromosome condensation (RCC1) repeat-containing protein</fullName>
    </recommendedName>
</protein>
<gene>
    <name evidence="1" type="ORF">C8J30_106136</name>
</gene>
<evidence type="ECO:0000313" key="1">
    <source>
        <dbReference type="EMBL" id="PYF10004.1"/>
    </source>
</evidence>